<dbReference type="PANTHER" id="PTHR43278">
    <property type="entry name" value="NAD(P)H-DEPENDENT FMN-CONTAINING OXIDOREDUCTASE YWQN-RELATED"/>
    <property type="match status" value="1"/>
</dbReference>
<proteinExistence type="predicted"/>
<evidence type="ECO:0000313" key="6">
    <source>
        <dbReference type="Proteomes" id="UP000007844"/>
    </source>
</evidence>
<dbReference type="Gene3D" id="3.40.50.360">
    <property type="match status" value="1"/>
</dbReference>
<keyword evidence="2" id="KW-0288">FMN</keyword>
<organism evidence="5 6">
    <name type="scientific">Desulfocurvibacter africanus subsp. africanus str. Walvis Bay</name>
    <dbReference type="NCBI Taxonomy" id="690850"/>
    <lineage>
        <taxon>Bacteria</taxon>
        <taxon>Pseudomonadati</taxon>
        <taxon>Thermodesulfobacteriota</taxon>
        <taxon>Desulfovibrionia</taxon>
        <taxon>Desulfovibrionales</taxon>
        <taxon>Desulfovibrionaceae</taxon>
        <taxon>Desulfocurvibacter</taxon>
    </lineage>
</organism>
<feature type="domain" description="NADPH-dependent FMN reductase-like" evidence="4">
    <location>
        <begin position="7"/>
        <end position="108"/>
    </location>
</feature>
<evidence type="ECO:0000256" key="2">
    <source>
        <dbReference type="ARBA" id="ARBA00022643"/>
    </source>
</evidence>
<evidence type="ECO:0000313" key="5">
    <source>
        <dbReference type="EMBL" id="EGJ50305.1"/>
    </source>
</evidence>
<dbReference type="GO" id="GO:0016491">
    <property type="term" value="F:oxidoreductase activity"/>
    <property type="evidence" value="ECO:0007669"/>
    <property type="project" value="InterPro"/>
</dbReference>
<keyword evidence="3" id="KW-0472">Membrane</keyword>
<dbReference type="PANTHER" id="PTHR43278:SF4">
    <property type="entry name" value="NAD(P)H-DEPENDENT FMN-CONTAINING OXIDOREDUCTASE YWQN-RELATED"/>
    <property type="match status" value="1"/>
</dbReference>
<dbReference type="AlphaFoldDB" id="F3Z361"/>
<dbReference type="SUPFAM" id="SSF52218">
    <property type="entry name" value="Flavoproteins"/>
    <property type="match status" value="1"/>
</dbReference>
<dbReference type="KEGG" id="daf:Desaf_1976"/>
<feature type="transmembrane region" description="Helical" evidence="3">
    <location>
        <begin position="74"/>
        <end position="93"/>
    </location>
</feature>
<sequence length="201" mass="22011">MTAPPVLFRCSPRQGGNSDMAARMFLAGLRQAGGDAREVRLADYAIEPCLGCGACRRSLGRRCVLADRDQAEELFGLLLTAPFVLFASPIYFYHLPAHFKAFIDRSQSYYEKGMALDPSITGLPRRTAHVILVAGRPTGERLFEGSLLTLKYFLVNFKYALSEPLTLRGKDGPDDLAADEAACALLRESGAAAWRSLDHLA</sequence>
<dbReference type="EMBL" id="CP003221">
    <property type="protein sequence ID" value="EGJ50305.1"/>
    <property type="molecule type" value="Genomic_DNA"/>
</dbReference>
<evidence type="ECO:0000256" key="3">
    <source>
        <dbReference type="SAM" id="Phobius"/>
    </source>
</evidence>
<dbReference type="InterPro" id="IPR029039">
    <property type="entry name" value="Flavoprotein-like_sf"/>
</dbReference>
<gene>
    <name evidence="5" type="ORF">Desaf_1976</name>
</gene>
<accession>F3Z361</accession>
<name>F3Z361_DESAF</name>
<dbReference type="InterPro" id="IPR005025">
    <property type="entry name" value="FMN_Rdtase-like_dom"/>
</dbReference>
<keyword evidence="6" id="KW-1185">Reference proteome</keyword>
<keyword evidence="1" id="KW-0285">Flavoprotein</keyword>
<protein>
    <submittedName>
        <fullName evidence="5">NADPH-dependent FMN reductase</fullName>
    </submittedName>
</protein>
<keyword evidence="3" id="KW-1133">Transmembrane helix</keyword>
<dbReference type="STRING" id="690850.Desaf_1976"/>
<dbReference type="RefSeq" id="WP_014260056.1">
    <property type="nucleotide sequence ID" value="NC_016629.1"/>
</dbReference>
<dbReference type="Pfam" id="PF03358">
    <property type="entry name" value="FMN_red"/>
    <property type="match status" value="1"/>
</dbReference>
<dbReference type="eggNOG" id="COG0655">
    <property type="taxonomic scope" value="Bacteria"/>
</dbReference>
<reference evidence="5 6" key="1">
    <citation type="journal article" date="2011" name="J. Bacteriol.">
        <title>Genome sequence of the mercury-methylating and pleomorphic Desulfovibrio africanus Strain Walvis Bay.</title>
        <authorList>
            <person name="Brown S.D."/>
            <person name="Wall J.D."/>
            <person name="Kucken A.M."/>
            <person name="Gilmour C.C."/>
            <person name="Podar M."/>
            <person name="Brandt C.C."/>
            <person name="Teshima H."/>
            <person name="Detter J.C."/>
            <person name="Han C.S."/>
            <person name="Land M.L."/>
            <person name="Lucas S."/>
            <person name="Han J."/>
            <person name="Pennacchio L."/>
            <person name="Nolan M."/>
            <person name="Pitluck S."/>
            <person name="Woyke T."/>
            <person name="Goodwin L."/>
            <person name="Palumbo A.V."/>
            <person name="Elias D.A."/>
        </authorList>
    </citation>
    <scope>NUCLEOTIDE SEQUENCE [LARGE SCALE GENOMIC DNA]</scope>
    <source>
        <strain evidence="5 6">Walvis Bay</strain>
    </source>
</reference>
<evidence type="ECO:0000256" key="1">
    <source>
        <dbReference type="ARBA" id="ARBA00022630"/>
    </source>
</evidence>
<evidence type="ECO:0000259" key="4">
    <source>
        <dbReference type="Pfam" id="PF03358"/>
    </source>
</evidence>
<keyword evidence="3" id="KW-0812">Transmembrane</keyword>
<dbReference type="Proteomes" id="UP000007844">
    <property type="component" value="Chromosome"/>
</dbReference>
<dbReference type="HOGENOM" id="CLU_050993_4_1_7"/>
<dbReference type="InterPro" id="IPR051796">
    <property type="entry name" value="ISF_SsuE-like"/>
</dbReference>